<sequence>MDIKTVCTGLLTFGEASGYEIKKLFEDGTFNGVFDASFGSIYPALTRLAQEGLVLCRAEEQDGRPDKKVYSITPAGRAHFIAGLSRGIQPEKTRSEFLIAMIFAHLLPTGVALGYVEQTLGEYREAERRLEAARADPAAAAMPNLQFAIGLGLAKIRAAIDYMENNKALVVQAGQSPSGSEACVSPM</sequence>
<accession>A0A317DYA0</accession>
<evidence type="ECO:0000313" key="2">
    <source>
        <dbReference type="EMBL" id="PWR19717.1"/>
    </source>
</evidence>
<feature type="domain" description="Transcription regulator PadR N-terminal" evidence="1">
    <location>
        <begin position="10"/>
        <end position="79"/>
    </location>
</feature>
<dbReference type="RefSeq" id="WP_109921891.1">
    <property type="nucleotide sequence ID" value="NZ_QGLF01000004.1"/>
</dbReference>
<organism evidence="2 3">
    <name type="scientific">Zavarzinia compransoris</name>
    <dbReference type="NCBI Taxonomy" id="1264899"/>
    <lineage>
        <taxon>Bacteria</taxon>
        <taxon>Pseudomonadati</taxon>
        <taxon>Pseudomonadota</taxon>
        <taxon>Alphaproteobacteria</taxon>
        <taxon>Rhodospirillales</taxon>
        <taxon>Zavarziniaceae</taxon>
        <taxon>Zavarzinia</taxon>
    </lineage>
</organism>
<dbReference type="Proteomes" id="UP000246077">
    <property type="component" value="Unassembled WGS sequence"/>
</dbReference>
<dbReference type="PANTHER" id="PTHR43252:SF6">
    <property type="entry name" value="NEGATIVE TRANSCRIPTION REGULATOR PADR"/>
    <property type="match status" value="1"/>
</dbReference>
<dbReference type="InterPro" id="IPR036390">
    <property type="entry name" value="WH_DNA-bd_sf"/>
</dbReference>
<keyword evidence="3" id="KW-1185">Reference proteome</keyword>
<evidence type="ECO:0000313" key="3">
    <source>
        <dbReference type="Proteomes" id="UP000246077"/>
    </source>
</evidence>
<dbReference type="SUPFAM" id="SSF46785">
    <property type="entry name" value="Winged helix' DNA-binding domain"/>
    <property type="match status" value="1"/>
</dbReference>
<reference evidence="3" key="1">
    <citation type="submission" date="2018-05" db="EMBL/GenBank/DDBJ databases">
        <title>Zavarzinia sp. HR-AS.</title>
        <authorList>
            <person name="Lee Y."/>
            <person name="Jeon C.O."/>
        </authorList>
    </citation>
    <scope>NUCLEOTIDE SEQUENCE [LARGE SCALE GENOMIC DNA]</scope>
    <source>
        <strain evidence="3">DSM 1231</strain>
    </source>
</reference>
<comment type="caution">
    <text evidence="2">The sequence shown here is derived from an EMBL/GenBank/DDBJ whole genome shotgun (WGS) entry which is preliminary data.</text>
</comment>
<gene>
    <name evidence="2" type="ORF">DKG75_14720</name>
</gene>
<dbReference type="Gene3D" id="1.10.10.10">
    <property type="entry name" value="Winged helix-like DNA-binding domain superfamily/Winged helix DNA-binding domain"/>
    <property type="match status" value="1"/>
</dbReference>
<dbReference type="InterPro" id="IPR036388">
    <property type="entry name" value="WH-like_DNA-bd_sf"/>
</dbReference>
<name>A0A317DYA0_9PROT</name>
<dbReference type="OrthoDB" id="3186544at2"/>
<dbReference type="AlphaFoldDB" id="A0A317DYA0"/>
<protein>
    <submittedName>
        <fullName evidence="2">PadR family transcriptional regulator</fullName>
    </submittedName>
</protein>
<proteinExistence type="predicted"/>
<dbReference type="EMBL" id="QGLF01000004">
    <property type="protein sequence ID" value="PWR19717.1"/>
    <property type="molecule type" value="Genomic_DNA"/>
</dbReference>
<dbReference type="PANTHER" id="PTHR43252">
    <property type="entry name" value="TRANSCRIPTIONAL REGULATOR YQJI"/>
    <property type="match status" value="1"/>
</dbReference>
<dbReference type="Pfam" id="PF03551">
    <property type="entry name" value="PadR"/>
    <property type="match status" value="1"/>
</dbReference>
<evidence type="ECO:0000259" key="1">
    <source>
        <dbReference type="Pfam" id="PF03551"/>
    </source>
</evidence>
<dbReference type="InterPro" id="IPR005149">
    <property type="entry name" value="Tscrpt_reg_PadR_N"/>
</dbReference>